<feature type="transmembrane region" description="Helical" evidence="5">
    <location>
        <begin position="6"/>
        <end position="27"/>
    </location>
</feature>
<protein>
    <submittedName>
        <fullName evidence="6">Integral membrane protein</fullName>
    </submittedName>
</protein>
<dbReference type="PANTHER" id="PTHR16119:SF17">
    <property type="entry name" value="TRANSMEMBRANE PROTEIN 144"/>
    <property type="match status" value="1"/>
</dbReference>
<dbReference type="EMBL" id="AUZX01004651">
    <property type="protein sequence ID" value="EQD70233.1"/>
    <property type="molecule type" value="Genomic_DNA"/>
</dbReference>
<keyword evidence="4 5" id="KW-0472">Membrane</keyword>
<keyword evidence="3 5" id="KW-1133">Transmembrane helix</keyword>
<proteinExistence type="predicted"/>
<reference evidence="6" key="2">
    <citation type="journal article" date="2014" name="ISME J.">
        <title>Microbial stratification in low pH oxic and suboxic macroscopic growths along an acid mine drainage.</title>
        <authorList>
            <person name="Mendez-Garcia C."/>
            <person name="Mesa V."/>
            <person name="Sprenger R.R."/>
            <person name="Richter M."/>
            <person name="Diez M.S."/>
            <person name="Solano J."/>
            <person name="Bargiela R."/>
            <person name="Golyshina O.V."/>
            <person name="Manteca A."/>
            <person name="Ramos J.L."/>
            <person name="Gallego J.R."/>
            <person name="Llorente I."/>
            <person name="Martins Dos Santos V.A."/>
            <person name="Jensen O.N."/>
            <person name="Pelaez A.I."/>
            <person name="Sanchez J."/>
            <person name="Ferrer M."/>
        </authorList>
    </citation>
    <scope>NUCLEOTIDE SEQUENCE</scope>
</reference>
<evidence type="ECO:0000256" key="3">
    <source>
        <dbReference type="ARBA" id="ARBA00022989"/>
    </source>
</evidence>
<comment type="subcellular location">
    <subcellularLocation>
        <location evidence="1">Membrane</location>
        <topology evidence="1">Multi-pass membrane protein</topology>
    </subcellularLocation>
</comment>
<feature type="transmembrane region" description="Helical" evidence="5">
    <location>
        <begin position="248"/>
        <end position="271"/>
    </location>
</feature>
<feature type="transmembrane region" description="Helical" evidence="5">
    <location>
        <begin position="80"/>
        <end position="102"/>
    </location>
</feature>
<feature type="transmembrane region" description="Helical" evidence="5">
    <location>
        <begin position="168"/>
        <end position="187"/>
    </location>
</feature>
<feature type="transmembrane region" description="Helical" evidence="5">
    <location>
        <begin position="207"/>
        <end position="227"/>
    </location>
</feature>
<feature type="transmembrane region" description="Helical" evidence="5">
    <location>
        <begin position="109"/>
        <end position="130"/>
    </location>
</feature>
<dbReference type="AlphaFoldDB" id="T1BNR3"/>
<dbReference type="Pfam" id="PF07168">
    <property type="entry name" value="Ureide_permease"/>
    <property type="match status" value="1"/>
</dbReference>
<sequence length="334" mass="35799">MFIVQNYSLAVVFCVLTMLCWGSWANARKLAPAEWRFELFYWDYALGVLLISFLFGITLGNAGHLGRPFFADLRQASASSLGHALFGGVVFNLANILLVAAIEVAGMAVAFPVGIGLALVLGVILNYIAVPVGNPALLAVGVALVTLAIVLDALAYRRQAKNAMRMSVKGLLLSLACGIFMGVFYRFVAASMYPSPTHPLPGLMGSYAAVFVFAVGVFLSNFLWNTIAMRWPVMGDPVPFSHYRRGRLNTHLAGLFGGAIWGIGMSLNIIASGRAGFAISYGLGQGATMIAALWGVFVWREFKNPARGVTALLTLMFICFICGLGVIVLSRTIG</sequence>
<evidence type="ECO:0000256" key="5">
    <source>
        <dbReference type="SAM" id="Phobius"/>
    </source>
</evidence>
<dbReference type="InterPro" id="IPR010651">
    <property type="entry name" value="Sugar_transport"/>
</dbReference>
<dbReference type="GO" id="GO:0015144">
    <property type="term" value="F:carbohydrate transmembrane transporter activity"/>
    <property type="evidence" value="ECO:0007669"/>
    <property type="project" value="InterPro"/>
</dbReference>
<evidence type="ECO:0000313" key="6">
    <source>
        <dbReference type="EMBL" id="EQD70233.1"/>
    </source>
</evidence>
<gene>
    <name evidence="6" type="ORF">B1A_06397</name>
</gene>
<evidence type="ECO:0000256" key="1">
    <source>
        <dbReference type="ARBA" id="ARBA00004141"/>
    </source>
</evidence>
<evidence type="ECO:0000256" key="4">
    <source>
        <dbReference type="ARBA" id="ARBA00023136"/>
    </source>
</evidence>
<dbReference type="PANTHER" id="PTHR16119">
    <property type="entry name" value="TRANSMEMBRANE PROTEIN 144"/>
    <property type="match status" value="1"/>
</dbReference>
<feature type="transmembrane region" description="Helical" evidence="5">
    <location>
        <begin position="136"/>
        <end position="156"/>
    </location>
</feature>
<comment type="caution">
    <text evidence="6">The sequence shown here is derived from an EMBL/GenBank/DDBJ whole genome shotgun (WGS) entry which is preliminary data.</text>
</comment>
<accession>T1BNR3</accession>
<feature type="transmembrane region" description="Helical" evidence="5">
    <location>
        <begin position="39"/>
        <end position="60"/>
    </location>
</feature>
<dbReference type="GO" id="GO:0016020">
    <property type="term" value="C:membrane"/>
    <property type="evidence" value="ECO:0007669"/>
    <property type="project" value="UniProtKB-SubCell"/>
</dbReference>
<dbReference type="InterPro" id="IPR009834">
    <property type="entry name" value="Ureide_permease"/>
</dbReference>
<organism evidence="6">
    <name type="scientific">mine drainage metagenome</name>
    <dbReference type="NCBI Taxonomy" id="410659"/>
    <lineage>
        <taxon>unclassified sequences</taxon>
        <taxon>metagenomes</taxon>
        <taxon>ecological metagenomes</taxon>
    </lineage>
</organism>
<feature type="transmembrane region" description="Helical" evidence="5">
    <location>
        <begin position="311"/>
        <end position="333"/>
    </location>
</feature>
<evidence type="ECO:0000256" key="2">
    <source>
        <dbReference type="ARBA" id="ARBA00022692"/>
    </source>
</evidence>
<feature type="transmembrane region" description="Helical" evidence="5">
    <location>
        <begin position="277"/>
        <end position="299"/>
    </location>
</feature>
<reference evidence="6" key="1">
    <citation type="submission" date="2013-08" db="EMBL/GenBank/DDBJ databases">
        <authorList>
            <person name="Mendez C."/>
            <person name="Richter M."/>
            <person name="Ferrer M."/>
            <person name="Sanchez J."/>
        </authorList>
    </citation>
    <scope>NUCLEOTIDE SEQUENCE</scope>
</reference>
<name>T1BNR3_9ZZZZ</name>
<keyword evidence="2 5" id="KW-0812">Transmembrane</keyword>